<sequence>MHLNPLSVCLMTALSISLIGTAHADTKLTYTDTGFAPQERQTVIQIHGDKVRMGEVGNDIYSLYDDSKKTLYTVNTKTKQFIETTPDKIRERMTKVVEMQNQFKEEMKKQMASMPEDQRKALEERIQQSEAAMKAPAPAIKLEKTERKETIQGMECTISTVKMDDKPVRDVCIAGAGSMDPADHKMLVTMFEYMDGIAVESAKAQGMTPPSEGSASLHREGLALRIQALPEGPRSELSNLSKEALVDADFSVPTGFSIFEPADAPPPPAAAAPAPTTAPAPAPATTAQ</sequence>
<evidence type="ECO:0000256" key="2">
    <source>
        <dbReference type="SAM" id="SignalP"/>
    </source>
</evidence>
<gene>
    <name evidence="3" type="ORF">SAMN05660964_02126</name>
</gene>
<dbReference type="OrthoDB" id="5622448at2"/>
<feature type="compositionally biased region" description="Pro residues" evidence="1">
    <location>
        <begin position="263"/>
        <end position="282"/>
    </location>
</feature>
<feature type="signal peptide" evidence="2">
    <location>
        <begin position="1"/>
        <end position="24"/>
    </location>
</feature>
<dbReference type="Proteomes" id="UP000199397">
    <property type="component" value="Unassembled WGS sequence"/>
</dbReference>
<evidence type="ECO:0008006" key="5">
    <source>
        <dbReference type="Google" id="ProtNLM"/>
    </source>
</evidence>
<dbReference type="STRING" id="525918.SAMN05660964_02126"/>
<evidence type="ECO:0000313" key="4">
    <source>
        <dbReference type="Proteomes" id="UP000199397"/>
    </source>
</evidence>
<name>A0A1H4D2K0_9GAMM</name>
<reference evidence="3 4" key="1">
    <citation type="submission" date="2016-10" db="EMBL/GenBank/DDBJ databases">
        <authorList>
            <person name="de Groot N.N."/>
        </authorList>
    </citation>
    <scope>NUCLEOTIDE SEQUENCE [LARGE SCALE GENOMIC DNA]</scope>
    <source>
        <strain evidence="3 4">DSM 21228</strain>
    </source>
</reference>
<feature type="region of interest" description="Disordered" evidence="1">
    <location>
        <begin position="256"/>
        <end position="288"/>
    </location>
</feature>
<keyword evidence="2" id="KW-0732">Signal</keyword>
<keyword evidence="4" id="KW-1185">Reference proteome</keyword>
<dbReference type="RefSeq" id="WP_093068472.1">
    <property type="nucleotide sequence ID" value="NZ_FNQP01000011.1"/>
</dbReference>
<evidence type="ECO:0000256" key="1">
    <source>
        <dbReference type="SAM" id="MobiDB-lite"/>
    </source>
</evidence>
<dbReference type="AlphaFoldDB" id="A0A1H4D2K0"/>
<dbReference type="EMBL" id="FNQP01000011">
    <property type="protein sequence ID" value="SEA66766.1"/>
    <property type="molecule type" value="Genomic_DNA"/>
</dbReference>
<evidence type="ECO:0000313" key="3">
    <source>
        <dbReference type="EMBL" id="SEA66766.1"/>
    </source>
</evidence>
<accession>A0A1H4D2K0</accession>
<feature type="chain" id="PRO_5011776821" description="DUF4412 domain-containing protein" evidence="2">
    <location>
        <begin position="25"/>
        <end position="288"/>
    </location>
</feature>
<proteinExistence type="predicted"/>
<organism evidence="3 4">
    <name type="scientific">Thiothrix caldifontis</name>
    <dbReference type="NCBI Taxonomy" id="525918"/>
    <lineage>
        <taxon>Bacteria</taxon>
        <taxon>Pseudomonadati</taxon>
        <taxon>Pseudomonadota</taxon>
        <taxon>Gammaproteobacteria</taxon>
        <taxon>Thiotrichales</taxon>
        <taxon>Thiotrichaceae</taxon>
        <taxon>Thiothrix</taxon>
    </lineage>
</organism>
<protein>
    <recommendedName>
        <fullName evidence="5">DUF4412 domain-containing protein</fullName>
    </recommendedName>
</protein>